<dbReference type="RefSeq" id="WP_405274362.1">
    <property type="nucleotide sequence ID" value="NZ_JBBHLI010000010.1"/>
</dbReference>
<keyword evidence="3 7" id="KW-0547">Nucleotide-binding</keyword>
<feature type="binding site" evidence="7">
    <location>
        <position position="83"/>
    </location>
    <ligand>
        <name>glycerol</name>
        <dbReference type="ChEBI" id="CHEBI:17754"/>
    </ligand>
</feature>
<feature type="binding site" evidence="7">
    <location>
        <position position="414"/>
    </location>
    <ligand>
        <name>ADP</name>
        <dbReference type="ChEBI" id="CHEBI:456216"/>
    </ligand>
</feature>
<evidence type="ECO:0000313" key="11">
    <source>
        <dbReference type="EMBL" id="MEK9502313.1"/>
    </source>
</evidence>
<dbReference type="Pfam" id="PF02782">
    <property type="entry name" value="FGGY_C"/>
    <property type="match status" value="1"/>
</dbReference>
<feature type="binding site" evidence="7">
    <location>
        <position position="266"/>
    </location>
    <ligand>
        <name>ADP</name>
        <dbReference type="ChEBI" id="CHEBI:456216"/>
    </ligand>
</feature>
<feature type="binding site" evidence="7">
    <location>
        <position position="309"/>
    </location>
    <ligand>
        <name>ADP</name>
        <dbReference type="ChEBI" id="CHEBI:456216"/>
    </ligand>
</feature>
<feature type="binding site" evidence="7">
    <location>
        <position position="135"/>
    </location>
    <ligand>
        <name>sn-glycerol 3-phosphate</name>
        <dbReference type="ChEBI" id="CHEBI:57597"/>
    </ligand>
</feature>
<dbReference type="NCBIfam" id="NF000756">
    <property type="entry name" value="PRK00047.1"/>
    <property type="match status" value="1"/>
</dbReference>
<name>A0ABU9EE02_9BACT</name>
<organism evidence="11 12">
    <name type="scientific">Gaopeijia maritima</name>
    <dbReference type="NCBI Taxonomy" id="3119007"/>
    <lineage>
        <taxon>Bacteria</taxon>
        <taxon>Pseudomonadati</taxon>
        <taxon>Gemmatimonadota</taxon>
        <taxon>Longimicrobiia</taxon>
        <taxon>Gaopeijiales</taxon>
        <taxon>Gaopeijiaceae</taxon>
        <taxon>Gaopeijia</taxon>
    </lineage>
</organism>
<dbReference type="EC" id="2.7.1.30" evidence="7"/>
<feature type="binding site" evidence="7">
    <location>
        <position position="410"/>
    </location>
    <ligand>
        <name>ATP</name>
        <dbReference type="ChEBI" id="CHEBI:30616"/>
    </ligand>
</feature>
<evidence type="ECO:0000256" key="6">
    <source>
        <dbReference type="ARBA" id="ARBA00022840"/>
    </source>
</evidence>
<dbReference type="Gene3D" id="3.30.420.40">
    <property type="match status" value="2"/>
</dbReference>
<evidence type="ECO:0000256" key="1">
    <source>
        <dbReference type="ARBA" id="ARBA00009156"/>
    </source>
</evidence>
<sequence length="500" mass="53353">MAVRAVAAVDQGTTGSTVLVVGEDGRLLARAYSEFTQHFPRPGWVEHDASEIWTVTRDVLREALDAASAEGARVESIGITNQRETVVLWDRATLEPVHRAIVWQDRRTTDRCRALKEAGHETEVRRRTGLVLDPYFSGTKIQWLLEAEPELRSRAEAGELACGTIDSWLIARMTAGAVHATDPTNASRTLLYDLHERGWSAPLLDLFGVPEALLPEVRRSGGSFGTTSGEALGHELPILGVAGDQQSALYGQGRQAPGLAKNTYGTGAFLLLHTGEEAVASEHGLLTTAAVTEDGGHGYALEGSVFVAGAAVQWLRDALGVIDDAAETEALAASLDGNDGVYLVPAFVGLGAPHWDPEARGTIVGLTRGTGRAHLARAALEAMAYRTAEVLAAMEADSGVEAEELRVDGGAADNDWLMRFQAGIVGRPVVRFPLVETTALGAAALAGVGAGVWTDAEQFRDSLGTPSRFEPALDEQERVRLVSGWSRAVRAARAWSADRE</sequence>
<keyword evidence="12" id="KW-1185">Reference proteome</keyword>
<comment type="caution">
    <text evidence="7">Lacks conserved residue(s) required for the propagation of feature annotation.</text>
</comment>
<comment type="similarity">
    <text evidence="1 7 8">Belongs to the FGGY kinase family.</text>
</comment>
<gene>
    <name evidence="7 11" type="primary">glpK</name>
    <name evidence="11" type="ORF">WI372_15070</name>
</gene>
<feature type="binding site" evidence="7">
    <location>
        <position position="244"/>
    </location>
    <ligand>
        <name>glycerol</name>
        <dbReference type="ChEBI" id="CHEBI:17754"/>
    </ligand>
</feature>
<proteinExistence type="inferred from homology"/>
<feature type="binding site" evidence="7">
    <location>
        <position position="13"/>
    </location>
    <ligand>
        <name>sn-glycerol 3-phosphate</name>
        <dbReference type="ChEBI" id="CHEBI:57597"/>
    </ligand>
</feature>
<evidence type="ECO:0000313" key="12">
    <source>
        <dbReference type="Proteomes" id="UP001484239"/>
    </source>
</evidence>
<feature type="binding site" evidence="7">
    <location>
        <position position="313"/>
    </location>
    <ligand>
        <name>ATP</name>
        <dbReference type="ChEBI" id="CHEBI:30616"/>
    </ligand>
</feature>
<comment type="catalytic activity">
    <reaction evidence="7">
        <text>glycerol + ATP = sn-glycerol 3-phosphate + ADP + H(+)</text>
        <dbReference type="Rhea" id="RHEA:21644"/>
        <dbReference type="ChEBI" id="CHEBI:15378"/>
        <dbReference type="ChEBI" id="CHEBI:17754"/>
        <dbReference type="ChEBI" id="CHEBI:30616"/>
        <dbReference type="ChEBI" id="CHEBI:57597"/>
        <dbReference type="ChEBI" id="CHEBI:456216"/>
        <dbReference type="EC" id="2.7.1.30"/>
    </reaction>
</comment>
<dbReference type="InterPro" id="IPR018484">
    <property type="entry name" value="FGGY_N"/>
</dbReference>
<dbReference type="InterPro" id="IPR018483">
    <property type="entry name" value="Carb_kinase_FGGY_CS"/>
</dbReference>
<feature type="binding site" evidence="7">
    <location>
        <position position="410"/>
    </location>
    <ligand>
        <name>ADP</name>
        <dbReference type="ChEBI" id="CHEBI:456216"/>
    </ligand>
</feature>
<dbReference type="InterPro" id="IPR005999">
    <property type="entry name" value="Glycerol_kin"/>
</dbReference>
<feature type="binding site" evidence="7">
    <location>
        <position position="13"/>
    </location>
    <ligand>
        <name>ADP</name>
        <dbReference type="ChEBI" id="CHEBI:456216"/>
    </ligand>
</feature>
<comment type="function">
    <text evidence="7">Key enzyme in the regulation of glycerol uptake and metabolism. Catalyzes the phosphorylation of glycerol to yield sn-glycerol 3-phosphate.</text>
</comment>
<feature type="binding site" evidence="7">
    <location>
        <position position="13"/>
    </location>
    <ligand>
        <name>ATP</name>
        <dbReference type="ChEBI" id="CHEBI:30616"/>
    </ligand>
</feature>
<dbReference type="CDD" id="cd07786">
    <property type="entry name" value="FGGY_EcGK_like"/>
    <property type="match status" value="1"/>
</dbReference>
<dbReference type="EMBL" id="JBBHLI010000010">
    <property type="protein sequence ID" value="MEK9502313.1"/>
    <property type="molecule type" value="Genomic_DNA"/>
</dbReference>
<dbReference type="GO" id="GO:0004370">
    <property type="term" value="F:glycerol kinase activity"/>
    <property type="evidence" value="ECO:0007669"/>
    <property type="project" value="UniProtKB-EC"/>
</dbReference>
<keyword evidence="6 7" id="KW-0067">ATP-binding</keyword>
<dbReference type="PROSITE" id="PS00445">
    <property type="entry name" value="FGGY_KINASES_2"/>
    <property type="match status" value="1"/>
</dbReference>
<evidence type="ECO:0000256" key="8">
    <source>
        <dbReference type="RuleBase" id="RU003733"/>
    </source>
</evidence>
<feature type="binding site" evidence="7">
    <location>
        <position position="244"/>
    </location>
    <ligand>
        <name>sn-glycerol 3-phosphate</name>
        <dbReference type="ChEBI" id="CHEBI:57597"/>
    </ligand>
</feature>
<comment type="pathway">
    <text evidence="7">Polyol metabolism; glycerol degradation via glycerol kinase pathway; sn-glycerol 3-phosphate from glycerol: step 1/1.</text>
</comment>
<keyword evidence="4 7" id="KW-0418">Kinase</keyword>
<feature type="binding site" evidence="7">
    <location>
        <position position="135"/>
    </location>
    <ligand>
        <name>glycerol</name>
        <dbReference type="ChEBI" id="CHEBI:17754"/>
    </ligand>
</feature>
<dbReference type="Pfam" id="PF00370">
    <property type="entry name" value="FGGY_N"/>
    <property type="match status" value="1"/>
</dbReference>
<feature type="domain" description="Carbohydrate kinase FGGY C-terminal" evidence="10">
    <location>
        <begin position="261"/>
        <end position="449"/>
    </location>
</feature>
<comment type="activity regulation">
    <text evidence="7">Inhibited by fructose 1,6-bisphosphate (FBP).</text>
</comment>
<dbReference type="InterPro" id="IPR043129">
    <property type="entry name" value="ATPase_NBD"/>
</dbReference>
<evidence type="ECO:0000256" key="3">
    <source>
        <dbReference type="ARBA" id="ARBA00022741"/>
    </source>
</evidence>
<comment type="caution">
    <text evidence="11">The sequence shown here is derived from an EMBL/GenBank/DDBJ whole genome shotgun (WGS) entry which is preliminary data.</text>
</comment>
<dbReference type="HAMAP" id="MF_00186">
    <property type="entry name" value="Glycerol_kin"/>
    <property type="match status" value="1"/>
</dbReference>
<feature type="domain" description="Carbohydrate kinase FGGY N-terminal" evidence="9">
    <location>
        <begin position="7"/>
        <end position="251"/>
    </location>
</feature>
<evidence type="ECO:0000256" key="5">
    <source>
        <dbReference type="ARBA" id="ARBA00022798"/>
    </source>
</evidence>
<protein>
    <recommendedName>
        <fullName evidence="7">Glycerol kinase</fullName>
        <ecNumber evidence="7">2.7.1.30</ecNumber>
    </recommendedName>
    <alternativeName>
        <fullName evidence="7">ATP:glycerol 3-phosphotransferase</fullName>
    </alternativeName>
    <alternativeName>
        <fullName evidence="7">Glycerokinase</fullName>
        <shortName evidence="7">GK</shortName>
    </alternativeName>
</protein>
<evidence type="ECO:0000256" key="7">
    <source>
        <dbReference type="HAMAP-Rule" id="MF_00186"/>
    </source>
</evidence>
<dbReference type="PANTHER" id="PTHR10196">
    <property type="entry name" value="SUGAR KINASE"/>
    <property type="match status" value="1"/>
</dbReference>
<feature type="binding site" evidence="7">
    <location>
        <position position="84"/>
    </location>
    <ligand>
        <name>glycerol</name>
        <dbReference type="ChEBI" id="CHEBI:17754"/>
    </ligand>
</feature>
<evidence type="ECO:0000256" key="4">
    <source>
        <dbReference type="ARBA" id="ARBA00022777"/>
    </source>
</evidence>
<dbReference type="PIRSF" id="PIRSF000538">
    <property type="entry name" value="GlpK"/>
    <property type="match status" value="1"/>
</dbReference>
<evidence type="ECO:0000259" key="10">
    <source>
        <dbReference type="Pfam" id="PF02782"/>
    </source>
</evidence>
<dbReference type="InterPro" id="IPR000577">
    <property type="entry name" value="Carb_kinase_FGGY"/>
</dbReference>
<feature type="binding site" evidence="7">
    <location>
        <position position="245"/>
    </location>
    <ligand>
        <name>glycerol</name>
        <dbReference type="ChEBI" id="CHEBI:17754"/>
    </ligand>
</feature>
<feature type="binding site" evidence="7">
    <location>
        <position position="309"/>
    </location>
    <ligand>
        <name>ATP</name>
        <dbReference type="ChEBI" id="CHEBI:30616"/>
    </ligand>
</feature>
<feature type="binding site" evidence="7">
    <location>
        <position position="84"/>
    </location>
    <ligand>
        <name>sn-glycerol 3-phosphate</name>
        <dbReference type="ChEBI" id="CHEBI:57597"/>
    </ligand>
</feature>
<feature type="binding site" evidence="7">
    <location>
        <position position="83"/>
    </location>
    <ligand>
        <name>sn-glycerol 3-phosphate</name>
        <dbReference type="ChEBI" id="CHEBI:57597"/>
    </ligand>
</feature>
<dbReference type="Proteomes" id="UP001484239">
    <property type="component" value="Unassembled WGS sequence"/>
</dbReference>
<dbReference type="InterPro" id="IPR018485">
    <property type="entry name" value="FGGY_C"/>
</dbReference>
<accession>A0ABU9EE02</accession>
<evidence type="ECO:0000256" key="2">
    <source>
        <dbReference type="ARBA" id="ARBA00022679"/>
    </source>
</evidence>
<dbReference type="SUPFAM" id="SSF53067">
    <property type="entry name" value="Actin-like ATPase domain"/>
    <property type="match status" value="2"/>
</dbReference>
<feature type="binding site" evidence="7">
    <location>
        <position position="266"/>
    </location>
    <ligand>
        <name>ATP</name>
        <dbReference type="ChEBI" id="CHEBI:30616"/>
    </ligand>
</feature>
<dbReference type="PANTHER" id="PTHR10196:SF69">
    <property type="entry name" value="GLYCEROL KINASE"/>
    <property type="match status" value="1"/>
</dbReference>
<evidence type="ECO:0000259" key="9">
    <source>
        <dbReference type="Pfam" id="PF00370"/>
    </source>
</evidence>
<keyword evidence="2 7" id="KW-0808">Transferase</keyword>
<dbReference type="NCBIfam" id="TIGR01311">
    <property type="entry name" value="glycerol_kin"/>
    <property type="match status" value="1"/>
</dbReference>
<feature type="binding site" evidence="7">
    <location>
        <position position="14"/>
    </location>
    <ligand>
        <name>ATP</name>
        <dbReference type="ChEBI" id="CHEBI:30616"/>
    </ligand>
</feature>
<reference evidence="11 12" key="1">
    <citation type="submission" date="2024-02" db="EMBL/GenBank/DDBJ databases">
        <title>A novel Gemmatimonadota bacterium.</title>
        <authorList>
            <person name="Du Z.-J."/>
            <person name="Ye Y.-Q."/>
        </authorList>
    </citation>
    <scope>NUCLEOTIDE SEQUENCE [LARGE SCALE GENOMIC DNA]</scope>
    <source>
        <strain evidence="11 12">DH-20</strain>
    </source>
</reference>
<keyword evidence="5 7" id="KW-0319">Glycerol metabolism</keyword>